<evidence type="ECO:0000256" key="8">
    <source>
        <dbReference type="ARBA" id="ARBA00023235"/>
    </source>
</evidence>
<keyword evidence="8" id="KW-0413">Isomerase</keyword>
<dbReference type="Proteomes" id="UP001589607">
    <property type="component" value="Unassembled WGS sequence"/>
</dbReference>
<dbReference type="RefSeq" id="WP_236453662.1">
    <property type="nucleotide sequence ID" value="NZ_CBCSGE010000038.1"/>
</dbReference>
<comment type="similarity">
    <text evidence="2">Belongs to the type II topoisomerase GyrB family.</text>
</comment>
<evidence type="ECO:0000256" key="3">
    <source>
        <dbReference type="ARBA" id="ARBA00012895"/>
    </source>
</evidence>
<dbReference type="InterPro" id="IPR014721">
    <property type="entry name" value="Ribsml_uS5_D2-typ_fold_subgr"/>
</dbReference>
<dbReference type="PANTHER" id="PTHR45866:SF1">
    <property type="entry name" value="DNA GYRASE SUBUNIT B, MITOCHONDRIAL"/>
    <property type="match status" value="1"/>
</dbReference>
<dbReference type="EC" id="5.6.2.2" evidence="3"/>
<evidence type="ECO:0000256" key="6">
    <source>
        <dbReference type="ARBA" id="ARBA00023029"/>
    </source>
</evidence>
<comment type="caution">
    <text evidence="10">The sequence shown here is derived from an EMBL/GenBank/DDBJ whole genome shotgun (WGS) entry which is preliminary data.</text>
</comment>
<dbReference type="InterPro" id="IPR020568">
    <property type="entry name" value="Ribosomal_Su5_D2-typ_SF"/>
</dbReference>
<protein>
    <recommendedName>
        <fullName evidence="3">DNA topoisomerase (ATP-hydrolyzing)</fullName>
        <ecNumber evidence="3">5.6.2.2</ecNumber>
    </recommendedName>
</protein>
<dbReference type="Pfam" id="PF00204">
    <property type="entry name" value="DNA_gyraseB"/>
    <property type="match status" value="1"/>
</dbReference>
<evidence type="ECO:0000313" key="11">
    <source>
        <dbReference type="Proteomes" id="UP001589607"/>
    </source>
</evidence>
<dbReference type="InterPro" id="IPR013506">
    <property type="entry name" value="Topo_IIA_bsu_dom2"/>
</dbReference>
<evidence type="ECO:0000256" key="4">
    <source>
        <dbReference type="ARBA" id="ARBA00022741"/>
    </source>
</evidence>
<evidence type="ECO:0000256" key="5">
    <source>
        <dbReference type="ARBA" id="ARBA00022840"/>
    </source>
</evidence>
<feature type="domain" description="DNA topoisomerase type IIA subunit B" evidence="9">
    <location>
        <begin position="200"/>
        <end position="344"/>
    </location>
</feature>
<dbReference type="InterPro" id="IPR036890">
    <property type="entry name" value="HATPase_C_sf"/>
</dbReference>
<keyword evidence="7" id="KW-0238">DNA-binding</keyword>
<name>A0ABV5GNY8_9FLAO</name>
<evidence type="ECO:0000313" key="10">
    <source>
        <dbReference type="EMBL" id="MFB9097110.1"/>
    </source>
</evidence>
<evidence type="ECO:0000256" key="1">
    <source>
        <dbReference type="ARBA" id="ARBA00000185"/>
    </source>
</evidence>
<dbReference type="Gene3D" id="3.30.565.10">
    <property type="entry name" value="Histidine kinase-like ATPase, C-terminal domain"/>
    <property type="match status" value="1"/>
</dbReference>
<evidence type="ECO:0000256" key="2">
    <source>
        <dbReference type="ARBA" id="ARBA00010708"/>
    </source>
</evidence>
<keyword evidence="6" id="KW-0799">Topoisomerase</keyword>
<organism evidence="10 11">
    <name type="scientific">Flavobacterium jumunjinense</name>
    <dbReference type="NCBI Taxonomy" id="998845"/>
    <lineage>
        <taxon>Bacteria</taxon>
        <taxon>Pseudomonadati</taxon>
        <taxon>Bacteroidota</taxon>
        <taxon>Flavobacteriia</taxon>
        <taxon>Flavobacteriales</taxon>
        <taxon>Flavobacteriaceae</taxon>
        <taxon>Flavobacterium</taxon>
    </lineage>
</organism>
<evidence type="ECO:0000259" key="9">
    <source>
        <dbReference type="Pfam" id="PF00204"/>
    </source>
</evidence>
<accession>A0ABV5GNY8</accession>
<dbReference type="EMBL" id="JBHMEY010000034">
    <property type="protein sequence ID" value="MFB9097110.1"/>
    <property type="molecule type" value="Genomic_DNA"/>
</dbReference>
<reference evidence="10 11" key="1">
    <citation type="submission" date="2024-09" db="EMBL/GenBank/DDBJ databases">
        <authorList>
            <person name="Sun Q."/>
            <person name="Mori K."/>
        </authorList>
    </citation>
    <scope>NUCLEOTIDE SEQUENCE [LARGE SCALE GENOMIC DNA]</scope>
    <source>
        <strain evidence="10 11">CECT 7955</strain>
    </source>
</reference>
<dbReference type="SUPFAM" id="SSF54211">
    <property type="entry name" value="Ribosomal protein S5 domain 2-like"/>
    <property type="match status" value="1"/>
</dbReference>
<dbReference type="Gene3D" id="3.30.230.10">
    <property type="match status" value="1"/>
</dbReference>
<dbReference type="PANTHER" id="PTHR45866">
    <property type="entry name" value="DNA GYRASE/TOPOISOMERASE SUBUNIT B"/>
    <property type="match status" value="1"/>
</dbReference>
<evidence type="ECO:0000256" key="7">
    <source>
        <dbReference type="ARBA" id="ARBA00023125"/>
    </source>
</evidence>
<keyword evidence="11" id="KW-1185">Reference proteome</keyword>
<sequence length="357" mass="41760">MEEQTIRPYKWRDHIRSRPAMYIGQLNFYGYKQIVEYLFEEILEDALENPVFEITFLPENSFTIQITNTDTKKMLIRLKKLQKTDDQLSNLGLALFIVLNANATITVHDLPSIVIFHKQDNSFGFAASTSQETEKSIILTAKLDQEIFTDLELVYDQINPFLRQFAYLNPSLKIISTDKTTEELQRNIFYYPKGVFQQLDYYISQQTYGESFMRVDIEAEINNYFYKIGISFSNLYPNKSLIKTYVGNLESYQGGSYNDGILDGLILAIKKAAEEKNIVIEINRKLVKEQFLIIAAVTGADFIFKGSIRRELGMPKLKKDVKELVYEETTNYFNLNPKVKEKIIYIFKKWFEYDFEN</sequence>
<keyword evidence="4" id="KW-0547">Nucleotide-binding</keyword>
<dbReference type="SUPFAM" id="SSF55874">
    <property type="entry name" value="ATPase domain of HSP90 chaperone/DNA topoisomerase II/histidine kinase"/>
    <property type="match status" value="1"/>
</dbReference>
<comment type="catalytic activity">
    <reaction evidence="1">
        <text>ATP-dependent breakage, passage and rejoining of double-stranded DNA.</text>
        <dbReference type="EC" id="5.6.2.2"/>
    </reaction>
</comment>
<proteinExistence type="inferred from homology"/>
<gene>
    <name evidence="10" type="ORF">ACFFVF_11320</name>
</gene>
<keyword evidence="5" id="KW-0067">ATP-binding</keyword>